<accession>A0A848DG92</accession>
<evidence type="ECO:0000256" key="2">
    <source>
        <dbReference type="ARBA" id="ARBA00003213"/>
    </source>
</evidence>
<evidence type="ECO:0000256" key="12">
    <source>
        <dbReference type="RuleBase" id="RU003784"/>
    </source>
</evidence>
<evidence type="ECO:0000256" key="7">
    <source>
        <dbReference type="ARBA" id="ARBA00022840"/>
    </source>
</evidence>
<feature type="compositionally biased region" description="Basic and acidic residues" evidence="14">
    <location>
        <begin position="59"/>
        <end position="71"/>
    </location>
</feature>
<evidence type="ECO:0000256" key="9">
    <source>
        <dbReference type="ARBA" id="ARBA00049563"/>
    </source>
</evidence>
<feature type="compositionally biased region" description="Gly residues" evidence="14">
    <location>
        <begin position="220"/>
        <end position="240"/>
    </location>
</feature>
<evidence type="ECO:0000256" key="11">
    <source>
        <dbReference type="RuleBase" id="RU003783"/>
    </source>
</evidence>
<protein>
    <recommendedName>
        <fullName evidence="10">tRNA dimethylallyltransferase</fullName>
        <ecNumber evidence="10">2.5.1.75</ecNumber>
    </recommendedName>
    <alternativeName>
        <fullName evidence="10">Dimethylallyl diphosphate:tRNA dimethylallyltransferase</fullName>
        <shortName evidence="10">DMAPP:tRNA dimethylallyltransferase</shortName>
        <shortName evidence="10">DMATase</shortName>
    </alternativeName>
    <alternativeName>
        <fullName evidence="10">Isopentenyl-diphosphate:tRNA isopentenyltransferase</fullName>
        <shortName evidence="10">IPP transferase</shortName>
        <shortName evidence="10">IPPT</shortName>
        <shortName evidence="10">IPTase</shortName>
    </alternativeName>
</protein>
<dbReference type="InterPro" id="IPR039657">
    <property type="entry name" value="Dimethylallyltransferase"/>
</dbReference>
<comment type="cofactor">
    <cofactor evidence="1 10">
        <name>Mg(2+)</name>
        <dbReference type="ChEBI" id="CHEBI:18420"/>
    </cofactor>
</comment>
<dbReference type="GO" id="GO:0005524">
    <property type="term" value="F:ATP binding"/>
    <property type="evidence" value="ECO:0007669"/>
    <property type="project" value="UniProtKB-UniRule"/>
</dbReference>
<evidence type="ECO:0000256" key="13">
    <source>
        <dbReference type="RuleBase" id="RU003785"/>
    </source>
</evidence>
<feature type="binding site" evidence="10">
    <location>
        <begin position="283"/>
        <end position="288"/>
    </location>
    <ligand>
        <name>substrate</name>
    </ligand>
</feature>
<keyword evidence="7 10" id="KW-0067">ATP-binding</keyword>
<dbReference type="FunFam" id="1.10.20.140:FF:000001">
    <property type="entry name" value="tRNA dimethylallyltransferase"/>
    <property type="match status" value="1"/>
</dbReference>
<keyword evidence="6 10" id="KW-0547">Nucleotide-binding</keyword>
<dbReference type="Pfam" id="PF01715">
    <property type="entry name" value="IPPT"/>
    <property type="match status" value="1"/>
</dbReference>
<dbReference type="PANTHER" id="PTHR11088:SF60">
    <property type="entry name" value="TRNA DIMETHYLALLYLTRANSFERASE"/>
    <property type="match status" value="1"/>
</dbReference>
<evidence type="ECO:0000256" key="5">
    <source>
        <dbReference type="ARBA" id="ARBA00022694"/>
    </source>
</evidence>
<dbReference type="InterPro" id="IPR018022">
    <property type="entry name" value="IPT"/>
</dbReference>
<feature type="site" description="Interaction with substrate tRNA" evidence="10">
    <location>
        <position position="372"/>
    </location>
</feature>
<proteinExistence type="inferred from homology"/>
<name>A0A848DG92_9PSEU</name>
<evidence type="ECO:0000256" key="4">
    <source>
        <dbReference type="ARBA" id="ARBA00022679"/>
    </source>
</evidence>
<sequence length="578" mass="61459">MQADRGRPVAGRADVATLRTRVHRGRRAASATVAGPRAGDRRRGRDGRAARRLPVRCEPAGRSRTDLDRGRRGSGRAADRGAGGGRDLPRIRRRPAGRVGHDPGRARRAPGPGTAAAAAHRRVGGRPDRCRPADPRRAGVAGHRPGRLRRTGREAGRGGGRRGRPGRAAGPRRRFGDAHREGARSLRRARRPVRRGRRRRAGGRRRGGPRHARLGPGRTAVGGGPRALAGAGGGGVGGRSDLGDHVERRAAALLDALRRGLPRRGVDTGPVSGPPLVAVVGPTATGKSDLGLALAAELGGEVVNADAMQLYRGLDIGTAKLTVAERAGIPHHQLDVLEVTETASVAAYQRSARGTVERLRAAGVTPVLVGGSGLYVQAVLDELEFPGTDPALRARLEAELAELGAQAMHERLAAVDPAAAQVVLPGNGRRIVRALEVIALTGRPFPARLPTHGTPRYDAVLIGVDRPAAELDERVAVRVERMFAGGLVRETRELVGRGLREGRTASRALGYQQVLAALDGDGDMAAAAAETIRATRRFVRRQRSWFRRDRRIHWLDAAEPHLLDRALAVLRGVAPARP</sequence>
<evidence type="ECO:0000313" key="16">
    <source>
        <dbReference type="Proteomes" id="UP000586918"/>
    </source>
</evidence>
<feature type="compositionally biased region" description="Basic residues" evidence="14">
    <location>
        <begin position="185"/>
        <end position="213"/>
    </location>
</feature>
<dbReference type="GO" id="GO:0006400">
    <property type="term" value="P:tRNA modification"/>
    <property type="evidence" value="ECO:0007669"/>
    <property type="project" value="TreeGrafter"/>
</dbReference>
<dbReference type="PANTHER" id="PTHR11088">
    <property type="entry name" value="TRNA DIMETHYLALLYLTRANSFERASE"/>
    <property type="match status" value="1"/>
</dbReference>
<evidence type="ECO:0000313" key="15">
    <source>
        <dbReference type="EMBL" id="NMH91596.1"/>
    </source>
</evidence>
<keyword evidence="4 10" id="KW-0808">Transferase</keyword>
<feature type="compositionally biased region" description="Basic and acidic residues" evidence="14">
    <location>
        <begin position="174"/>
        <end position="184"/>
    </location>
</feature>
<gene>
    <name evidence="10 15" type="primary">miaA</name>
    <name evidence="15" type="ORF">HF519_08360</name>
</gene>
<dbReference type="SUPFAM" id="SSF52540">
    <property type="entry name" value="P-loop containing nucleoside triphosphate hydrolases"/>
    <property type="match status" value="1"/>
</dbReference>
<evidence type="ECO:0000256" key="1">
    <source>
        <dbReference type="ARBA" id="ARBA00001946"/>
    </source>
</evidence>
<dbReference type="EMBL" id="JAAXKZ010000021">
    <property type="protein sequence ID" value="NMH91596.1"/>
    <property type="molecule type" value="Genomic_DNA"/>
</dbReference>
<comment type="subunit">
    <text evidence="10">Monomer.</text>
</comment>
<dbReference type="Gene3D" id="1.10.20.140">
    <property type="match status" value="1"/>
</dbReference>
<feature type="region of interest" description="Disordered" evidence="14">
    <location>
        <begin position="1"/>
        <end position="240"/>
    </location>
</feature>
<dbReference type="Proteomes" id="UP000586918">
    <property type="component" value="Unassembled WGS sequence"/>
</dbReference>
<feature type="compositionally biased region" description="Basic residues" evidence="14">
    <location>
        <begin position="159"/>
        <end position="173"/>
    </location>
</feature>
<feature type="compositionally biased region" description="Low complexity" evidence="14">
    <location>
        <begin position="109"/>
        <end position="118"/>
    </location>
</feature>
<comment type="similarity">
    <text evidence="3 10 13">Belongs to the IPP transferase family.</text>
</comment>
<comment type="caution">
    <text evidence="10">Lacks conserved residue(s) required for the propagation of feature annotation.</text>
</comment>
<keyword evidence="8 10" id="KW-0460">Magnesium</keyword>
<evidence type="ECO:0000256" key="14">
    <source>
        <dbReference type="SAM" id="MobiDB-lite"/>
    </source>
</evidence>
<reference evidence="15 16" key="1">
    <citation type="submission" date="2020-04" db="EMBL/GenBank/DDBJ databases">
        <authorList>
            <person name="Klaysubun C."/>
            <person name="Duangmal K."/>
            <person name="Lipun K."/>
        </authorList>
    </citation>
    <scope>NUCLEOTIDE SEQUENCE [LARGE SCALE GENOMIC DNA]</scope>
    <source>
        <strain evidence="15 16">DSM 45300</strain>
    </source>
</reference>
<feature type="site" description="Interaction with substrate tRNA" evidence="10">
    <location>
        <position position="393"/>
    </location>
</feature>
<dbReference type="GO" id="GO:0052381">
    <property type="term" value="F:tRNA dimethylallyltransferase activity"/>
    <property type="evidence" value="ECO:0007669"/>
    <property type="project" value="UniProtKB-UniRule"/>
</dbReference>
<dbReference type="InterPro" id="IPR027417">
    <property type="entry name" value="P-loop_NTPase"/>
</dbReference>
<dbReference type="NCBIfam" id="TIGR00174">
    <property type="entry name" value="miaA"/>
    <property type="match status" value="1"/>
</dbReference>
<evidence type="ECO:0000256" key="10">
    <source>
        <dbReference type="HAMAP-Rule" id="MF_00185"/>
    </source>
</evidence>
<dbReference type="EC" id="2.5.1.75" evidence="10"/>
<feature type="compositionally biased region" description="Basic and acidic residues" evidence="14">
    <location>
        <begin position="38"/>
        <end position="49"/>
    </location>
</feature>
<keyword evidence="5 10" id="KW-0819">tRNA processing</keyword>
<evidence type="ECO:0000256" key="8">
    <source>
        <dbReference type="ARBA" id="ARBA00022842"/>
    </source>
</evidence>
<dbReference type="Gene3D" id="3.40.50.300">
    <property type="entry name" value="P-loop containing nucleotide triphosphate hydrolases"/>
    <property type="match status" value="1"/>
</dbReference>
<dbReference type="AlphaFoldDB" id="A0A848DG92"/>
<feature type="compositionally biased region" description="Basic and acidic residues" evidence="14">
    <location>
        <begin position="125"/>
        <end position="137"/>
    </location>
</feature>
<comment type="function">
    <text evidence="2 10 12">Catalyzes the transfer of a dimethylallyl group onto the adenine at position 37 in tRNAs that read codons beginning with uridine, leading to the formation of N6-(dimethylallyl)adenosine (i(6)A).</text>
</comment>
<organism evidence="15 16">
    <name type="scientific">Pseudonocardia bannensis</name>
    <dbReference type="NCBI Taxonomy" id="630973"/>
    <lineage>
        <taxon>Bacteria</taxon>
        <taxon>Bacillati</taxon>
        <taxon>Actinomycetota</taxon>
        <taxon>Actinomycetes</taxon>
        <taxon>Pseudonocardiales</taxon>
        <taxon>Pseudonocardiaceae</taxon>
        <taxon>Pseudonocardia</taxon>
    </lineage>
</organism>
<evidence type="ECO:0000256" key="3">
    <source>
        <dbReference type="ARBA" id="ARBA00005842"/>
    </source>
</evidence>
<dbReference type="HAMAP" id="MF_00185">
    <property type="entry name" value="IPP_trans"/>
    <property type="match status" value="1"/>
</dbReference>
<comment type="catalytic activity">
    <reaction evidence="9 10 11">
        <text>adenosine(37) in tRNA + dimethylallyl diphosphate = N(6)-dimethylallyladenosine(37) in tRNA + diphosphate</text>
        <dbReference type="Rhea" id="RHEA:26482"/>
        <dbReference type="Rhea" id="RHEA-COMP:10162"/>
        <dbReference type="Rhea" id="RHEA-COMP:10375"/>
        <dbReference type="ChEBI" id="CHEBI:33019"/>
        <dbReference type="ChEBI" id="CHEBI:57623"/>
        <dbReference type="ChEBI" id="CHEBI:74411"/>
        <dbReference type="ChEBI" id="CHEBI:74415"/>
        <dbReference type="EC" id="2.5.1.75"/>
    </reaction>
</comment>
<keyword evidence="16" id="KW-1185">Reference proteome</keyword>
<evidence type="ECO:0000256" key="6">
    <source>
        <dbReference type="ARBA" id="ARBA00022741"/>
    </source>
</evidence>
<feature type="binding site" evidence="10">
    <location>
        <begin position="281"/>
        <end position="288"/>
    </location>
    <ligand>
        <name>ATP</name>
        <dbReference type="ChEBI" id="CHEBI:30616"/>
    </ligand>
</feature>
<comment type="caution">
    <text evidence="15">The sequence shown here is derived from an EMBL/GenBank/DDBJ whole genome shotgun (WGS) entry which is preliminary data.</text>
</comment>